<feature type="region of interest" description="Disordered" evidence="1">
    <location>
        <begin position="159"/>
        <end position="295"/>
    </location>
</feature>
<reference evidence="2 3" key="1">
    <citation type="journal article" date="2016" name="Nat. Commun.">
        <title>Thousands of microbial genomes shed light on interconnected biogeochemical processes in an aquifer system.</title>
        <authorList>
            <person name="Anantharaman K."/>
            <person name="Brown C.T."/>
            <person name="Hug L.A."/>
            <person name="Sharon I."/>
            <person name="Castelle C.J."/>
            <person name="Probst A.J."/>
            <person name="Thomas B.C."/>
            <person name="Singh A."/>
            <person name="Wilkins M.J."/>
            <person name="Karaoz U."/>
            <person name="Brodie E.L."/>
            <person name="Williams K.H."/>
            <person name="Hubbard S.S."/>
            <person name="Banfield J.F."/>
        </authorList>
    </citation>
    <scope>NUCLEOTIDE SEQUENCE [LARGE SCALE GENOMIC DNA]</scope>
</reference>
<evidence type="ECO:0000313" key="2">
    <source>
        <dbReference type="EMBL" id="OGC44618.1"/>
    </source>
</evidence>
<organism evidence="2 3">
    <name type="scientific">candidate division WWE3 bacterium RBG_19FT_COMBO_53_11</name>
    <dbReference type="NCBI Taxonomy" id="1802613"/>
    <lineage>
        <taxon>Bacteria</taxon>
        <taxon>Katanobacteria</taxon>
    </lineage>
</organism>
<evidence type="ECO:0000313" key="3">
    <source>
        <dbReference type="Proteomes" id="UP000176583"/>
    </source>
</evidence>
<comment type="caution">
    <text evidence="2">The sequence shown here is derived from an EMBL/GenBank/DDBJ whole genome shotgun (WGS) entry which is preliminary data.</text>
</comment>
<evidence type="ECO:0000256" key="1">
    <source>
        <dbReference type="SAM" id="MobiDB-lite"/>
    </source>
</evidence>
<proteinExistence type="predicted"/>
<feature type="compositionally biased region" description="Basic and acidic residues" evidence="1">
    <location>
        <begin position="227"/>
        <end position="240"/>
    </location>
</feature>
<sequence>MGKDKIQLLNQALNAASSSLNLAKQLLSEIEHRGVTTEMPGLVGKYDGMFMVTEAGKKYPVPDNYSAKTKLVYGDKLKMVEGPEGRRFKLLEEMEREEQEAHLAVKDGHFDALGKDGSYRLIQGAVRYWSGEEGDKIKILLPKGQRNVPFAGLVEIIGRKPGSGAPEQAPKPSIQPRTNEVARSPQAAVKPSVSAVQPEVKREEPKPEAKAPEKPAEKAPAPTAPPLKKEEKLSEVKSAEARSVGGKALPPKPPKKEEEKPVRKSPAREEKKEAPAKEDSAKKPAKPLDEEEELR</sequence>
<dbReference type="Proteomes" id="UP000176583">
    <property type="component" value="Unassembled WGS sequence"/>
</dbReference>
<evidence type="ECO:0008006" key="4">
    <source>
        <dbReference type="Google" id="ProtNLM"/>
    </source>
</evidence>
<protein>
    <recommendedName>
        <fullName evidence="4">50S ribosomal protein L7/L12</fullName>
    </recommendedName>
</protein>
<dbReference type="AlphaFoldDB" id="A0A1F4UI20"/>
<accession>A0A1F4UI20</accession>
<feature type="compositionally biased region" description="Basic and acidic residues" evidence="1">
    <location>
        <begin position="254"/>
        <end position="288"/>
    </location>
</feature>
<feature type="compositionally biased region" description="Basic and acidic residues" evidence="1">
    <location>
        <begin position="199"/>
        <end position="217"/>
    </location>
</feature>
<dbReference type="EMBL" id="MEUW01000013">
    <property type="protein sequence ID" value="OGC44618.1"/>
    <property type="molecule type" value="Genomic_DNA"/>
</dbReference>
<gene>
    <name evidence="2" type="ORF">A2V54_00405</name>
</gene>
<dbReference type="STRING" id="1802613.A2V54_00405"/>
<name>A0A1F4UI20_UNCKA</name>